<reference evidence="2" key="1">
    <citation type="submission" date="2024-04" db="EMBL/GenBank/DDBJ databases">
        <authorList>
            <person name="Shaw F."/>
            <person name="Minotto A."/>
        </authorList>
    </citation>
    <scope>NUCLEOTIDE SEQUENCE [LARGE SCALE GENOMIC DNA]</scope>
</reference>
<evidence type="ECO:0000313" key="1">
    <source>
        <dbReference type="EMBL" id="CAL1713835.1"/>
    </source>
</evidence>
<dbReference type="EMBL" id="OZ037950">
    <property type="protein sequence ID" value="CAL1713835.1"/>
    <property type="molecule type" value="Genomic_DNA"/>
</dbReference>
<keyword evidence="2" id="KW-1185">Reference proteome</keyword>
<name>A0ABP1E1N0_9APHY</name>
<protein>
    <recommendedName>
        <fullName evidence="3">F-box domain-containing protein</fullName>
    </recommendedName>
</protein>
<organism evidence="1 2">
    <name type="scientific">Somion occarium</name>
    <dbReference type="NCBI Taxonomy" id="3059160"/>
    <lineage>
        <taxon>Eukaryota</taxon>
        <taxon>Fungi</taxon>
        <taxon>Dikarya</taxon>
        <taxon>Basidiomycota</taxon>
        <taxon>Agaricomycotina</taxon>
        <taxon>Agaricomycetes</taxon>
        <taxon>Polyporales</taxon>
        <taxon>Cerrenaceae</taxon>
        <taxon>Somion</taxon>
    </lineage>
</organism>
<proteinExistence type="predicted"/>
<dbReference type="SUPFAM" id="SSF52047">
    <property type="entry name" value="RNI-like"/>
    <property type="match status" value="1"/>
</dbReference>
<dbReference type="InterPro" id="IPR036047">
    <property type="entry name" value="F-box-like_dom_sf"/>
</dbReference>
<gene>
    <name evidence="1" type="ORF">GFSPODELE1_LOCUS9505</name>
</gene>
<dbReference type="Proteomes" id="UP001497453">
    <property type="component" value="Chromosome 7"/>
</dbReference>
<dbReference type="SUPFAM" id="SSF81383">
    <property type="entry name" value="F-box domain"/>
    <property type="match status" value="1"/>
</dbReference>
<accession>A0ABP1E1N0</accession>
<dbReference type="InterPro" id="IPR032675">
    <property type="entry name" value="LRR_dom_sf"/>
</dbReference>
<dbReference type="Gene3D" id="3.80.10.10">
    <property type="entry name" value="Ribonuclease Inhibitor"/>
    <property type="match status" value="1"/>
</dbReference>
<evidence type="ECO:0000313" key="2">
    <source>
        <dbReference type="Proteomes" id="UP001497453"/>
    </source>
</evidence>
<evidence type="ECO:0008006" key="3">
    <source>
        <dbReference type="Google" id="ProtNLM"/>
    </source>
</evidence>
<sequence length="409" mass="46250">MDDTHRSSGIATCINTVLPPELVDRTLDYLHDDKTSLMICSLVCKHWHHTGRFHLFRQMKLGSWIFIWDLSTAGHYDKFPDYLSRFTQEASHLCVNTEAITVSGGVSGIDMGEFTLDMLDVILKCAPCLQSLTLSNVELRAGGSNAQMSHVYPSVRDLVLDECGVNSGKVLSALFCLLPSIRHFYLFHLRFLTPYDQLFEALPPHVALESFTGRVDSIASLLLFFRDTCTAGSLRCLDLGVMSDLQEVLGMRHFDPLVMQNVLSLRVGLSTVISSHENGKFVIYYAKDYLESFWEAMPLQHFTSLIEFTLAIDFRLTMHHIRVFDSISATVRNIRIDVGQIVFFDDIGSEIWDLLDQLPSRFTHLESVKFHHLEIKFSGAAHCLTLPEKTSALQEHMPNLVSNGLLYVT</sequence>